<dbReference type="CDD" id="cd00075">
    <property type="entry name" value="HATPase"/>
    <property type="match status" value="1"/>
</dbReference>
<name>A0ABX1GHI5_9GAMM</name>
<organism evidence="10 11">
    <name type="scientific">Spongiibacter thalassae</name>
    <dbReference type="NCBI Taxonomy" id="2721624"/>
    <lineage>
        <taxon>Bacteria</taxon>
        <taxon>Pseudomonadati</taxon>
        <taxon>Pseudomonadota</taxon>
        <taxon>Gammaproteobacteria</taxon>
        <taxon>Cellvibrionales</taxon>
        <taxon>Spongiibacteraceae</taxon>
        <taxon>Spongiibacter</taxon>
    </lineage>
</organism>
<dbReference type="InterPro" id="IPR005467">
    <property type="entry name" value="His_kinase_dom"/>
</dbReference>
<evidence type="ECO:0000259" key="9">
    <source>
        <dbReference type="PROSITE" id="PS50885"/>
    </source>
</evidence>
<evidence type="ECO:0000256" key="5">
    <source>
        <dbReference type="ARBA" id="ARBA00022679"/>
    </source>
</evidence>
<evidence type="ECO:0000313" key="10">
    <source>
        <dbReference type="EMBL" id="NKI17664.1"/>
    </source>
</evidence>
<keyword evidence="6" id="KW-0418">Kinase</keyword>
<feature type="transmembrane region" description="Helical" evidence="7">
    <location>
        <begin position="159"/>
        <end position="192"/>
    </location>
</feature>
<evidence type="ECO:0000256" key="4">
    <source>
        <dbReference type="ARBA" id="ARBA00022553"/>
    </source>
</evidence>
<keyword evidence="7" id="KW-1133">Transmembrane helix</keyword>
<protein>
    <recommendedName>
        <fullName evidence="3">histidine kinase</fullName>
        <ecNumber evidence="3">2.7.13.3</ecNumber>
    </recommendedName>
</protein>
<dbReference type="Pfam" id="PF17152">
    <property type="entry name" value="CHASE8"/>
    <property type="match status" value="1"/>
</dbReference>
<evidence type="ECO:0000256" key="1">
    <source>
        <dbReference type="ARBA" id="ARBA00000085"/>
    </source>
</evidence>
<dbReference type="EC" id="2.7.13.3" evidence="3"/>
<dbReference type="RefSeq" id="WP_168450211.1">
    <property type="nucleotide sequence ID" value="NZ_JAAWWK010000003.1"/>
</dbReference>
<keyword evidence="11" id="KW-1185">Reference proteome</keyword>
<dbReference type="InterPro" id="IPR003660">
    <property type="entry name" value="HAMP_dom"/>
</dbReference>
<dbReference type="SMART" id="SM00304">
    <property type="entry name" value="HAMP"/>
    <property type="match status" value="1"/>
</dbReference>
<dbReference type="InterPro" id="IPR004358">
    <property type="entry name" value="Sig_transdc_His_kin-like_C"/>
</dbReference>
<dbReference type="InterPro" id="IPR003594">
    <property type="entry name" value="HATPase_dom"/>
</dbReference>
<dbReference type="SUPFAM" id="SSF55874">
    <property type="entry name" value="ATPase domain of HSP90 chaperone/DNA topoisomerase II/histidine kinase"/>
    <property type="match status" value="1"/>
</dbReference>
<dbReference type="SMART" id="SM00387">
    <property type="entry name" value="HATPase_c"/>
    <property type="match status" value="1"/>
</dbReference>
<evidence type="ECO:0000256" key="2">
    <source>
        <dbReference type="ARBA" id="ARBA00004370"/>
    </source>
</evidence>
<comment type="subcellular location">
    <subcellularLocation>
        <location evidence="2">Membrane</location>
    </subcellularLocation>
</comment>
<dbReference type="CDD" id="cd06225">
    <property type="entry name" value="HAMP"/>
    <property type="match status" value="1"/>
</dbReference>
<dbReference type="Gene3D" id="1.10.287.130">
    <property type="match status" value="1"/>
</dbReference>
<evidence type="ECO:0000256" key="3">
    <source>
        <dbReference type="ARBA" id="ARBA00012438"/>
    </source>
</evidence>
<dbReference type="Pfam" id="PF00672">
    <property type="entry name" value="HAMP"/>
    <property type="match status" value="1"/>
</dbReference>
<keyword evidence="7" id="KW-0472">Membrane</keyword>
<keyword evidence="7" id="KW-0812">Transmembrane</keyword>
<comment type="catalytic activity">
    <reaction evidence="1">
        <text>ATP + protein L-histidine = ADP + protein N-phospho-L-histidine.</text>
        <dbReference type="EC" id="2.7.13.3"/>
    </reaction>
</comment>
<dbReference type="Proteomes" id="UP000765845">
    <property type="component" value="Unassembled WGS sequence"/>
</dbReference>
<dbReference type="EMBL" id="JAAWWK010000003">
    <property type="protein sequence ID" value="NKI17664.1"/>
    <property type="molecule type" value="Genomic_DNA"/>
</dbReference>
<accession>A0ABX1GHI5</accession>
<dbReference type="PROSITE" id="PS50885">
    <property type="entry name" value="HAMP"/>
    <property type="match status" value="1"/>
</dbReference>
<gene>
    <name evidence="10" type="ORF">HCU74_09550</name>
</gene>
<dbReference type="PROSITE" id="PS50109">
    <property type="entry name" value="HIS_KIN"/>
    <property type="match status" value="1"/>
</dbReference>
<sequence length="521" mass="57666">MAIRDLPIKTKLFVSITGTVAVLLLVTEVFFAVYNWFNYRDTLAKNLVAVNEVFGLNTAAALSFNDADAASEALSSLRAMQEVLKACVYTRNGDSHVLFAHYYRDSNVTPCPPRPQEGRHMGTDRIAQWRDISLDDERLGGLYLERELTDLWATTRFDALVMLIATVISLVLAVMISTWILAIIGAPIVALLNTVRNVSSTGDYSHRAERHGDDEIGELITNFNEMLRQIELRDDSLASAQEELNMRVQQADLANIELRKVVENLNATRKQLVDTEKMASLGGLVAGVAHEINTPVGVSVTAASTLHSVTRTTDQRYAEGKLTNSDLQNYFTHCKESSDIILANLQRAADLIQSFKQVAVDQTNFERRQFNVKKYLEDTLLSLNPNIRQTKVSVNVSCDEDIEINSVPGAISQIFTNLLMNSMIHGYNKDEKGTISIAVSRVDAEGMVKISYRDDGCGMSEDIRDRIFEPFFTTKRGSGGSGLGMHIVFNLVTQRLKGTVEVNSAPGQGTEVLLTLPAQLP</sequence>
<evidence type="ECO:0000256" key="6">
    <source>
        <dbReference type="ARBA" id="ARBA00022777"/>
    </source>
</evidence>
<dbReference type="PRINTS" id="PR00344">
    <property type="entry name" value="BCTRLSENSOR"/>
</dbReference>
<evidence type="ECO:0000313" key="11">
    <source>
        <dbReference type="Proteomes" id="UP000765845"/>
    </source>
</evidence>
<feature type="domain" description="Histidine kinase" evidence="8">
    <location>
        <begin position="287"/>
        <end position="520"/>
    </location>
</feature>
<proteinExistence type="predicted"/>
<dbReference type="SUPFAM" id="SSF158472">
    <property type="entry name" value="HAMP domain-like"/>
    <property type="match status" value="1"/>
</dbReference>
<dbReference type="CDD" id="cd00082">
    <property type="entry name" value="HisKA"/>
    <property type="match status" value="1"/>
</dbReference>
<dbReference type="Gene3D" id="6.10.340.10">
    <property type="match status" value="1"/>
</dbReference>
<dbReference type="InterPro" id="IPR003661">
    <property type="entry name" value="HisK_dim/P_dom"/>
</dbReference>
<dbReference type="PANTHER" id="PTHR43065:SF47">
    <property type="match status" value="1"/>
</dbReference>
<evidence type="ECO:0000256" key="7">
    <source>
        <dbReference type="SAM" id="Phobius"/>
    </source>
</evidence>
<dbReference type="Gene3D" id="3.30.565.10">
    <property type="entry name" value="Histidine kinase-like ATPase, C-terminal domain"/>
    <property type="match status" value="1"/>
</dbReference>
<feature type="transmembrane region" description="Helical" evidence="7">
    <location>
        <begin position="12"/>
        <end position="37"/>
    </location>
</feature>
<evidence type="ECO:0000259" key="8">
    <source>
        <dbReference type="PROSITE" id="PS50109"/>
    </source>
</evidence>
<dbReference type="InterPro" id="IPR036890">
    <property type="entry name" value="HATPase_C_sf"/>
</dbReference>
<feature type="domain" description="HAMP" evidence="9">
    <location>
        <begin position="182"/>
        <end position="235"/>
    </location>
</feature>
<dbReference type="Pfam" id="PF02518">
    <property type="entry name" value="HATPase_c"/>
    <property type="match status" value="1"/>
</dbReference>
<reference evidence="10 11" key="1">
    <citation type="submission" date="2020-04" db="EMBL/GenBank/DDBJ databases">
        <authorList>
            <person name="Yoon J."/>
        </authorList>
    </citation>
    <scope>NUCLEOTIDE SEQUENCE [LARGE SCALE GENOMIC DNA]</scope>
    <source>
        <strain evidence="10 11">KMU-166</strain>
    </source>
</reference>
<comment type="caution">
    <text evidence="10">The sequence shown here is derived from an EMBL/GenBank/DDBJ whole genome shotgun (WGS) entry which is preliminary data.</text>
</comment>
<keyword evidence="4" id="KW-0597">Phosphoprotein</keyword>
<dbReference type="InterPro" id="IPR033417">
    <property type="entry name" value="CHASE8"/>
</dbReference>
<keyword evidence="5" id="KW-0808">Transferase</keyword>
<dbReference type="PANTHER" id="PTHR43065">
    <property type="entry name" value="SENSOR HISTIDINE KINASE"/>
    <property type="match status" value="1"/>
</dbReference>